<dbReference type="PANTHER" id="PTHR45851">
    <property type="entry name" value="MYC PROTO-ONCOGENE"/>
    <property type="match status" value="1"/>
</dbReference>
<evidence type="ECO:0000256" key="1">
    <source>
        <dbReference type="SAM" id="MobiDB-lite"/>
    </source>
</evidence>
<dbReference type="InterPro" id="IPR011598">
    <property type="entry name" value="bHLH_dom"/>
</dbReference>
<dbReference type="Pfam" id="PF00010">
    <property type="entry name" value="HLH"/>
    <property type="match status" value="1"/>
</dbReference>
<protein>
    <recommendedName>
        <fullName evidence="2">BHLH domain-containing protein</fullName>
    </recommendedName>
</protein>
<feature type="non-terminal residue" evidence="3">
    <location>
        <position position="1"/>
    </location>
</feature>
<dbReference type="Proteomes" id="UP000502823">
    <property type="component" value="Unassembled WGS sequence"/>
</dbReference>
<dbReference type="EMBL" id="BLKM01002316">
    <property type="protein sequence ID" value="GFG40615.1"/>
    <property type="molecule type" value="Genomic_DNA"/>
</dbReference>
<dbReference type="SUPFAM" id="SSF47459">
    <property type="entry name" value="HLH, helix-loop-helix DNA-binding domain"/>
    <property type="match status" value="1"/>
</dbReference>
<dbReference type="InterPro" id="IPR050433">
    <property type="entry name" value="Myc_transcription_factors"/>
</dbReference>
<dbReference type="PROSITE" id="PS50888">
    <property type="entry name" value="BHLH"/>
    <property type="match status" value="1"/>
</dbReference>
<reference evidence="4" key="1">
    <citation type="submission" date="2020-01" db="EMBL/GenBank/DDBJ databases">
        <title>Draft genome sequence of the Termite Coptotermes fromosanus.</title>
        <authorList>
            <person name="Itakura S."/>
            <person name="Yosikawa Y."/>
            <person name="Umezawa K."/>
        </authorList>
    </citation>
    <scope>NUCLEOTIDE SEQUENCE [LARGE SCALE GENOMIC DNA]</scope>
</reference>
<feature type="region of interest" description="Disordered" evidence="1">
    <location>
        <begin position="68"/>
        <end position="115"/>
    </location>
</feature>
<dbReference type="AlphaFoldDB" id="A0A6L2QBZ1"/>
<dbReference type="CDD" id="cd11400">
    <property type="entry name" value="bHLHzip_Myc"/>
    <property type="match status" value="1"/>
</dbReference>
<feature type="region of interest" description="Disordered" evidence="1">
    <location>
        <begin position="297"/>
        <end position="319"/>
    </location>
</feature>
<evidence type="ECO:0000259" key="2">
    <source>
        <dbReference type="PROSITE" id="PS50888"/>
    </source>
</evidence>
<evidence type="ECO:0000313" key="3">
    <source>
        <dbReference type="EMBL" id="GFG40615.1"/>
    </source>
</evidence>
<dbReference type="InParanoid" id="A0A6L2QBZ1"/>
<organism evidence="3 4">
    <name type="scientific">Coptotermes formosanus</name>
    <name type="common">Formosan subterranean termite</name>
    <dbReference type="NCBI Taxonomy" id="36987"/>
    <lineage>
        <taxon>Eukaryota</taxon>
        <taxon>Metazoa</taxon>
        <taxon>Ecdysozoa</taxon>
        <taxon>Arthropoda</taxon>
        <taxon>Hexapoda</taxon>
        <taxon>Insecta</taxon>
        <taxon>Pterygota</taxon>
        <taxon>Neoptera</taxon>
        <taxon>Polyneoptera</taxon>
        <taxon>Dictyoptera</taxon>
        <taxon>Blattodea</taxon>
        <taxon>Blattoidea</taxon>
        <taxon>Termitoidae</taxon>
        <taxon>Rhinotermitidae</taxon>
        <taxon>Coptotermes</taxon>
    </lineage>
</organism>
<comment type="caution">
    <text evidence="3">The sequence shown here is derived from an EMBL/GenBank/DDBJ whole genome shotgun (WGS) entry which is preliminary data.</text>
</comment>
<dbReference type="OrthoDB" id="5964374at2759"/>
<evidence type="ECO:0000313" key="4">
    <source>
        <dbReference type="Proteomes" id="UP000502823"/>
    </source>
</evidence>
<accession>A0A6L2QBZ1</accession>
<keyword evidence="4" id="KW-1185">Reference proteome</keyword>
<dbReference type="Gene3D" id="4.10.280.10">
    <property type="entry name" value="Helix-loop-helix DNA-binding domain"/>
    <property type="match status" value="1"/>
</dbReference>
<feature type="compositionally biased region" description="Low complexity" evidence="1">
    <location>
        <begin position="300"/>
        <end position="309"/>
    </location>
</feature>
<sequence>GNPRGRKQETLTEIYGHTPYCHLTRRILGVGGCEEEEIDVVSVADRDKLTTLPTNPSARDRQRLQRTMASAIQQRASRGHKRSAPDDVKRSYKRRRAREDGEDSSERRHLHNDMERKRRVDMRDAISKLRKLVPAVADNKRAAKVLILNEAATYCRRLSVVDGRLSRLNAELFRRQKELSARLRELRVENAKMRGSVEKSPRKKRMGSRLIGYHEYCPNFQIWDINTPAKTGRNAADVSSMQKETDFRMRDETQIGFRTQREPEILFETKIAHRPQAVQGLSLCGCKGAPNLTVPPNIPSTPLSTSSLSWERMGHGMKG</sequence>
<dbReference type="GO" id="GO:0046983">
    <property type="term" value="F:protein dimerization activity"/>
    <property type="evidence" value="ECO:0007669"/>
    <property type="project" value="InterPro"/>
</dbReference>
<dbReference type="SMART" id="SM00353">
    <property type="entry name" value="HLH"/>
    <property type="match status" value="1"/>
</dbReference>
<feature type="compositionally biased region" description="Basic and acidic residues" evidence="1">
    <location>
        <begin position="104"/>
        <end position="115"/>
    </location>
</feature>
<gene>
    <name evidence="3" type="ORF">Cfor_06652</name>
</gene>
<dbReference type="InterPro" id="IPR036638">
    <property type="entry name" value="HLH_DNA-bd_sf"/>
</dbReference>
<proteinExistence type="predicted"/>
<name>A0A6L2QBZ1_COPFO</name>
<feature type="domain" description="BHLH" evidence="2">
    <location>
        <begin position="106"/>
        <end position="158"/>
    </location>
</feature>